<accession>A0A9J6G615</accession>
<proteinExistence type="predicted"/>
<feature type="region of interest" description="Disordered" evidence="1">
    <location>
        <begin position="141"/>
        <end position="176"/>
    </location>
</feature>
<keyword evidence="3" id="KW-1185">Reference proteome</keyword>
<comment type="caution">
    <text evidence="2">The sequence shown here is derived from an EMBL/GenBank/DDBJ whole genome shotgun (WGS) entry which is preliminary data.</text>
</comment>
<dbReference type="Proteomes" id="UP000821853">
    <property type="component" value="Chromosome 3"/>
</dbReference>
<sequence>MIPEGSAVRDNTHGEDSPGEESAVAIDDAPQNTTPGDKNPKGAEDLPLIKPRKRTSPKSNRPYSAPAKRKEDIDKSAAPLKSDASRSSSLPDDKYDFNLPVTTPDPKVQKISQRLQKGHRCLTGSNRFPTESSCRKACAPSGRRAASARSVPTFASVGPGEDEPTDGTTDGWRTIGDAPADVFNEEIFDTTTKRSRFIFW</sequence>
<organism evidence="2 3">
    <name type="scientific">Haemaphysalis longicornis</name>
    <name type="common">Bush tick</name>
    <dbReference type="NCBI Taxonomy" id="44386"/>
    <lineage>
        <taxon>Eukaryota</taxon>
        <taxon>Metazoa</taxon>
        <taxon>Ecdysozoa</taxon>
        <taxon>Arthropoda</taxon>
        <taxon>Chelicerata</taxon>
        <taxon>Arachnida</taxon>
        <taxon>Acari</taxon>
        <taxon>Parasitiformes</taxon>
        <taxon>Ixodida</taxon>
        <taxon>Ixodoidea</taxon>
        <taxon>Ixodidae</taxon>
        <taxon>Haemaphysalinae</taxon>
        <taxon>Haemaphysalis</taxon>
    </lineage>
</organism>
<dbReference type="VEuPathDB" id="VectorBase:HLOH_057405"/>
<feature type="region of interest" description="Disordered" evidence="1">
    <location>
        <begin position="1"/>
        <end position="107"/>
    </location>
</feature>
<name>A0A9J6G615_HAELO</name>
<protein>
    <submittedName>
        <fullName evidence="2">Uncharacterized protein</fullName>
    </submittedName>
</protein>
<gene>
    <name evidence="2" type="ORF">HPB48_015108</name>
</gene>
<evidence type="ECO:0000313" key="2">
    <source>
        <dbReference type="EMBL" id="KAH9370137.1"/>
    </source>
</evidence>
<reference evidence="2 3" key="1">
    <citation type="journal article" date="2020" name="Cell">
        <title>Large-Scale Comparative Analyses of Tick Genomes Elucidate Their Genetic Diversity and Vector Capacities.</title>
        <authorList>
            <consortium name="Tick Genome and Microbiome Consortium (TIGMIC)"/>
            <person name="Jia N."/>
            <person name="Wang J."/>
            <person name="Shi W."/>
            <person name="Du L."/>
            <person name="Sun Y."/>
            <person name="Zhan W."/>
            <person name="Jiang J.F."/>
            <person name="Wang Q."/>
            <person name="Zhang B."/>
            <person name="Ji P."/>
            <person name="Bell-Sakyi L."/>
            <person name="Cui X.M."/>
            <person name="Yuan T.T."/>
            <person name="Jiang B.G."/>
            <person name="Yang W.F."/>
            <person name="Lam T.T."/>
            <person name="Chang Q.C."/>
            <person name="Ding S.J."/>
            <person name="Wang X.J."/>
            <person name="Zhu J.G."/>
            <person name="Ruan X.D."/>
            <person name="Zhao L."/>
            <person name="Wei J.T."/>
            <person name="Ye R.Z."/>
            <person name="Que T.C."/>
            <person name="Du C.H."/>
            <person name="Zhou Y.H."/>
            <person name="Cheng J.X."/>
            <person name="Dai P.F."/>
            <person name="Guo W.B."/>
            <person name="Han X.H."/>
            <person name="Huang E.J."/>
            <person name="Li L.F."/>
            <person name="Wei W."/>
            <person name="Gao Y.C."/>
            <person name="Liu J.Z."/>
            <person name="Shao H.Z."/>
            <person name="Wang X."/>
            <person name="Wang C.C."/>
            <person name="Yang T.C."/>
            <person name="Huo Q.B."/>
            <person name="Li W."/>
            <person name="Chen H.Y."/>
            <person name="Chen S.E."/>
            <person name="Zhou L.G."/>
            <person name="Ni X.B."/>
            <person name="Tian J.H."/>
            <person name="Sheng Y."/>
            <person name="Liu T."/>
            <person name="Pan Y.S."/>
            <person name="Xia L.Y."/>
            <person name="Li J."/>
            <person name="Zhao F."/>
            <person name="Cao W.C."/>
        </authorList>
    </citation>
    <scope>NUCLEOTIDE SEQUENCE [LARGE SCALE GENOMIC DNA]</scope>
    <source>
        <strain evidence="2">HaeL-2018</strain>
    </source>
</reference>
<dbReference type="EMBL" id="JABSTR010000005">
    <property type="protein sequence ID" value="KAH9370137.1"/>
    <property type="molecule type" value="Genomic_DNA"/>
</dbReference>
<evidence type="ECO:0000313" key="3">
    <source>
        <dbReference type="Proteomes" id="UP000821853"/>
    </source>
</evidence>
<evidence type="ECO:0000256" key="1">
    <source>
        <dbReference type="SAM" id="MobiDB-lite"/>
    </source>
</evidence>
<dbReference type="AlphaFoldDB" id="A0A9J6G615"/>
<feature type="compositionally biased region" description="Low complexity" evidence="1">
    <location>
        <begin position="141"/>
        <end position="150"/>
    </location>
</feature>